<sequence>MGLSQKVGAQLEFQLPSECDASSKLNCIIVTILAAKRTIHIGQIAGESSTISRCVIVIHSAISVEIPPIVLPHERNPPALDQVGSRWILNAKNPRTLNINTKNKPKSRFENGIVFIV</sequence>
<proteinExistence type="predicted"/>
<protein>
    <submittedName>
        <fullName evidence="1">Uncharacterized protein</fullName>
    </submittedName>
</protein>
<accession>A0A075GB70</accession>
<dbReference type="AlphaFoldDB" id="A0A075GB70"/>
<reference evidence="1" key="1">
    <citation type="journal article" date="2014" name="Genome Biol. Evol.">
        <title>Pangenome evidence for extensive interdomain horizontal transfer affecting lineage core and shell genes in uncultured planktonic thaumarchaeota and euryarchaeota.</title>
        <authorList>
            <person name="Deschamps P."/>
            <person name="Zivanovic Y."/>
            <person name="Moreira D."/>
            <person name="Rodriguez-Valera F."/>
            <person name="Lopez-Garcia P."/>
        </authorList>
    </citation>
    <scope>NUCLEOTIDE SEQUENCE</scope>
</reference>
<name>A0A075GB70_9EURY</name>
<dbReference type="EMBL" id="KF900605">
    <property type="protein sequence ID" value="AIF00894.1"/>
    <property type="molecule type" value="Genomic_DNA"/>
</dbReference>
<organism evidence="1">
    <name type="scientific">uncultured marine group II/III euryarchaeote KM3_13_D07</name>
    <dbReference type="NCBI Taxonomy" id="1457872"/>
    <lineage>
        <taxon>Archaea</taxon>
        <taxon>Methanobacteriati</taxon>
        <taxon>Methanobacteriota</taxon>
        <taxon>environmental samples</taxon>
    </lineage>
</organism>
<evidence type="ECO:0000313" key="1">
    <source>
        <dbReference type="EMBL" id="AIF00894.1"/>
    </source>
</evidence>